<proteinExistence type="predicted"/>
<evidence type="ECO:0008006" key="4">
    <source>
        <dbReference type="Google" id="ProtNLM"/>
    </source>
</evidence>
<feature type="transmembrane region" description="Helical" evidence="1">
    <location>
        <begin position="385"/>
        <end position="404"/>
    </location>
</feature>
<dbReference type="EMBL" id="JBHPBY010000085">
    <property type="protein sequence ID" value="MFC1850235.1"/>
    <property type="molecule type" value="Genomic_DNA"/>
</dbReference>
<feature type="transmembrane region" description="Helical" evidence="1">
    <location>
        <begin position="118"/>
        <end position="135"/>
    </location>
</feature>
<evidence type="ECO:0000313" key="3">
    <source>
        <dbReference type="Proteomes" id="UP001594351"/>
    </source>
</evidence>
<feature type="transmembrane region" description="Helical" evidence="1">
    <location>
        <begin position="144"/>
        <end position="162"/>
    </location>
</feature>
<feature type="transmembrane region" description="Helical" evidence="1">
    <location>
        <begin position="59"/>
        <end position="78"/>
    </location>
</feature>
<dbReference type="Proteomes" id="UP001594351">
    <property type="component" value="Unassembled WGS sequence"/>
</dbReference>
<dbReference type="InterPro" id="IPR051533">
    <property type="entry name" value="WaaL-like"/>
</dbReference>
<sequence>MEPSGYPEYFLFFILITGIPLALLRPNKAFLYVVFLVSAADTYTFTFTRTKLLGPYFNAHDACLIVAISSLLPHCLILRKKLLIPDVVKWILLILGIGFIQSFYILGWKYDYFLLRSLRWALSLPLYFVIAATLVDEKNKVRPFLIAVLVGSVVSAIEHIYFIISHTQDFLSTSSIREIRTIAFRSPGIWLLPAGIIWLPKAKFTYRILIYGSGSLFALSVLLNQTRSIWISSVLVLPLTMFILPQKNIMIKAVVIPIAMISLFTGMIFFKTYLLPEIKLGSIIEQRGQTLLEDNQRHYSTRTRQLAIKFELGAWSEGILILGRGLNYMASNTDDKNIAWNHLGHITTLAQLGLIGFFIYSFYLPKVIIQGSRRLWKLPSPEIKFLGLLACLTMIWCWICFIMSDSFLTQNPMRGIIFGAAWSQFVLIKSINKAPEKCFTDQSIRNIQN</sequence>
<feature type="transmembrane region" description="Helical" evidence="1">
    <location>
        <begin position="90"/>
        <end position="106"/>
    </location>
</feature>
<protein>
    <recommendedName>
        <fullName evidence="4">O-antigen ligase domain-containing protein</fullName>
    </recommendedName>
</protein>
<keyword evidence="1" id="KW-0472">Membrane</keyword>
<feature type="transmembrane region" description="Helical" evidence="1">
    <location>
        <begin position="6"/>
        <end position="24"/>
    </location>
</feature>
<feature type="transmembrane region" description="Helical" evidence="1">
    <location>
        <begin position="251"/>
        <end position="270"/>
    </location>
</feature>
<name>A0ABV6YVJ6_UNCC1</name>
<feature type="transmembrane region" description="Helical" evidence="1">
    <location>
        <begin position="29"/>
        <end position="47"/>
    </location>
</feature>
<evidence type="ECO:0000313" key="2">
    <source>
        <dbReference type="EMBL" id="MFC1850235.1"/>
    </source>
</evidence>
<keyword evidence="1" id="KW-1133">Transmembrane helix</keyword>
<keyword evidence="3" id="KW-1185">Reference proteome</keyword>
<feature type="transmembrane region" description="Helical" evidence="1">
    <location>
        <begin position="343"/>
        <end position="364"/>
    </location>
</feature>
<keyword evidence="1" id="KW-0812">Transmembrane</keyword>
<gene>
    <name evidence="2" type="ORF">ACFL27_08595</name>
</gene>
<accession>A0ABV6YVJ6</accession>
<dbReference type="PANTHER" id="PTHR37422:SF13">
    <property type="entry name" value="LIPOPOLYSACCHARIDE BIOSYNTHESIS PROTEIN PA4999-RELATED"/>
    <property type="match status" value="1"/>
</dbReference>
<dbReference type="PANTHER" id="PTHR37422">
    <property type="entry name" value="TEICHURONIC ACID BIOSYNTHESIS PROTEIN TUAE"/>
    <property type="match status" value="1"/>
</dbReference>
<organism evidence="2 3">
    <name type="scientific">candidate division CSSED10-310 bacterium</name>
    <dbReference type="NCBI Taxonomy" id="2855610"/>
    <lineage>
        <taxon>Bacteria</taxon>
        <taxon>Bacteria division CSSED10-310</taxon>
    </lineage>
</organism>
<feature type="transmembrane region" description="Helical" evidence="1">
    <location>
        <begin position="206"/>
        <end position="223"/>
    </location>
</feature>
<evidence type="ECO:0000256" key="1">
    <source>
        <dbReference type="SAM" id="Phobius"/>
    </source>
</evidence>
<reference evidence="2 3" key="1">
    <citation type="submission" date="2024-09" db="EMBL/GenBank/DDBJ databases">
        <title>Laminarin stimulates single cell rates of sulfate reduction while oxygen inhibits transcriptomic activity in coastal marine sediment.</title>
        <authorList>
            <person name="Lindsay M."/>
            <person name="Orcutt B."/>
            <person name="Emerson D."/>
            <person name="Stepanauskas R."/>
            <person name="D'Angelo T."/>
        </authorList>
    </citation>
    <scope>NUCLEOTIDE SEQUENCE [LARGE SCALE GENOMIC DNA]</scope>
    <source>
        <strain evidence="2">SAG AM-311-K15</strain>
    </source>
</reference>
<comment type="caution">
    <text evidence="2">The sequence shown here is derived from an EMBL/GenBank/DDBJ whole genome shotgun (WGS) entry which is preliminary data.</text>
</comment>